<evidence type="ECO:0000313" key="3">
    <source>
        <dbReference type="Proteomes" id="UP000664658"/>
    </source>
</evidence>
<dbReference type="EMBL" id="JAFNAA010000001">
    <property type="protein sequence ID" value="MBO1106840.1"/>
    <property type="molecule type" value="Genomic_DNA"/>
</dbReference>
<proteinExistence type="predicted"/>
<name>A0A2P1VP39_PLESH</name>
<protein>
    <submittedName>
        <fullName evidence="2">Pyridoxamine 5'-phosphate oxidase family protein</fullName>
    </submittedName>
</protein>
<dbReference type="InterPro" id="IPR012349">
    <property type="entry name" value="Split_barrel_FMN-bd"/>
</dbReference>
<accession>A0A2P1VP39</accession>
<dbReference type="RefSeq" id="WP_010862115.1">
    <property type="nucleotide sequence ID" value="NZ_CP027852.1"/>
</dbReference>
<dbReference type="AlphaFoldDB" id="A0A2P1VP39"/>
<dbReference type="InterPro" id="IPR011576">
    <property type="entry name" value="Pyridox_Oxase_N"/>
</dbReference>
<dbReference type="Pfam" id="PF01243">
    <property type="entry name" value="PNPOx_N"/>
    <property type="match status" value="1"/>
</dbReference>
<dbReference type="Proteomes" id="UP000664658">
    <property type="component" value="Unassembled WGS sequence"/>
</dbReference>
<evidence type="ECO:0000313" key="2">
    <source>
        <dbReference type="EMBL" id="MBO1106840.1"/>
    </source>
</evidence>
<organism evidence="2 3">
    <name type="scientific">Plesiomonas shigelloides</name>
    <name type="common">Aeromonas shigelloides</name>
    <dbReference type="NCBI Taxonomy" id="703"/>
    <lineage>
        <taxon>Bacteria</taxon>
        <taxon>Pseudomonadati</taxon>
        <taxon>Pseudomonadota</taxon>
        <taxon>Gammaproteobacteria</taxon>
        <taxon>Enterobacterales</taxon>
        <taxon>Enterobacteriaceae</taxon>
        <taxon>Plesiomonas</taxon>
    </lineage>
</organism>
<dbReference type="Gene3D" id="2.30.110.10">
    <property type="entry name" value="Electron Transport, Fmn-binding Protein, Chain A"/>
    <property type="match status" value="1"/>
</dbReference>
<feature type="domain" description="Pyridoxamine 5'-phosphate oxidase N-terminal" evidence="1">
    <location>
        <begin position="6"/>
        <end position="126"/>
    </location>
</feature>
<dbReference type="SUPFAM" id="SSF50475">
    <property type="entry name" value="FMN-binding split barrel"/>
    <property type="match status" value="1"/>
</dbReference>
<sequence>MQLSTVAAYLADHQVMALAVQDHEGAWSAPVYYAVLDGDKLIFLSRLDSRHGQALLHHPQAAFSIYSDACQWTEIRGLQGEGQVRLLQGDARDRAKQGYLERFAFIAQDPQLLQSMNKVSWFELEISTLLWLDNQNGLGQRVAIDVKSERFKQVWNARV</sequence>
<dbReference type="GeneID" id="69705805"/>
<evidence type="ECO:0000259" key="1">
    <source>
        <dbReference type="Pfam" id="PF01243"/>
    </source>
</evidence>
<gene>
    <name evidence="2" type="ORF">J2R62_01145</name>
</gene>
<reference evidence="2" key="1">
    <citation type="submission" date="2021-03" db="EMBL/GenBank/DDBJ databases">
        <title>Plesiomonas shigelloides zfcc0051, isolated from zebrafish feces.</title>
        <authorList>
            <person name="Vanderhoek Z."/>
            <person name="Gaulke C."/>
        </authorList>
    </citation>
    <scope>NUCLEOTIDE SEQUENCE</scope>
    <source>
        <strain evidence="2">Zfcc0051</strain>
    </source>
</reference>
<comment type="caution">
    <text evidence="2">The sequence shown here is derived from an EMBL/GenBank/DDBJ whole genome shotgun (WGS) entry which is preliminary data.</text>
</comment>